<dbReference type="SUPFAM" id="SSF56672">
    <property type="entry name" value="DNA/RNA polymerases"/>
    <property type="match status" value="1"/>
</dbReference>
<reference evidence="1" key="1">
    <citation type="journal article" date="2022" name="Int. J. Mol. Sci.">
        <title>Draft Genome of Tanacetum Coccineum: Genomic Comparison of Closely Related Tanacetum-Family Plants.</title>
        <authorList>
            <person name="Yamashiro T."/>
            <person name="Shiraishi A."/>
            <person name="Nakayama K."/>
            <person name="Satake H."/>
        </authorList>
    </citation>
    <scope>NUCLEOTIDE SEQUENCE</scope>
</reference>
<protein>
    <submittedName>
        <fullName evidence="1">Ribonuclease H</fullName>
    </submittedName>
</protein>
<keyword evidence="2" id="KW-1185">Reference proteome</keyword>
<dbReference type="Proteomes" id="UP001151760">
    <property type="component" value="Unassembled WGS sequence"/>
</dbReference>
<reference evidence="1" key="2">
    <citation type="submission" date="2022-01" db="EMBL/GenBank/DDBJ databases">
        <authorList>
            <person name="Yamashiro T."/>
            <person name="Shiraishi A."/>
            <person name="Satake H."/>
            <person name="Nakayama K."/>
        </authorList>
    </citation>
    <scope>NUCLEOTIDE SEQUENCE</scope>
</reference>
<dbReference type="InterPro" id="IPR050951">
    <property type="entry name" value="Retrovirus_Pol_polyprotein"/>
</dbReference>
<dbReference type="EMBL" id="BQNB010011621">
    <property type="protein sequence ID" value="GJS92975.1"/>
    <property type="molecule type" value="Genomic_DNA"/>
</dbReference>
<sequence length="421" mass="49022">MLKRCEDTNLVLNWEKCHFMCREGIVLGHKTSKSGIEVNRAIVDVIAKLPHPTTVKGVRSFLVMQNKSFERTVGENRASWSDKLDDALWVFRTAFKTPIGCTPYKLVYEKSCHLPIELEHKAYWASKHANFNFKTTASVDYPFVFNDDDIEERTSRWVNKCIKKFNPYARHEIVARRANGSIVSTTKPDYKNLNKNDIEDMNLLIMNNKVPDYANTGLQWSLSVFIRSSVIWERVHDFQLGIESYQQKINLTAPTITFLGIKECDVFSIIYEPVHGIIYTNSKKEKRVMRPSEIHKFCDATLKRTLEGLKSYYNDVKYGYVQKELTNDELEFLKLFEEEIEVWLKTITPTGSQLPRLQDVDDLEGDDLLYYDAEMELTNMILLSIPNEIYNSVDSCKTAKEMWDRVERLMRGTIETRQLSN</sequence>
<dbReference type="PANTHER" id="PTHR37984">
    <property type="entry name" value="PROTEIN CBG26694"/>
    <property type="match status" value="1"/>
</dbReference>
<comment type="caution">
    <text evidence="1">The sequence shown here is derived from an EMBL/GenBank/DDBJ whole genome shotgun (WGS) entry which is preliminary data.</text>
</comment>
<evidence type="ECO:0000313" key="1">
    <source>
        <dbReference type="EMBL" id="GJS92975.1"/>
    </source>
</evidence>
<accession>A0ABQ4ZSR8</accession>
<dbReference type="InterPro" id="IPR036397">
    <property type="entry name" value="RNaseH_sf"/>
</dbReference>
<dbReference type="Gene3D" id="3.30.70.270">
    <property type="match status" value="1"/>
</dbReference>
<organism evidence="1 2">
    <name type="scientific">Tanacetum coccineum</name>
    <dbReference type="NCBI Taxonomy" id="301880"/>
    <lineage>
        <taxon>Eukaryota</taxon>
        <taxon>Viridiplantae</taxon>
        <taxon>Streptophyta</taxon>
        <taxon>Embryophyta</taxon>
        <taxon>Tracheophyta</taxon>
        <taxon>Spermatophyta</taxon>
        <taxon>Magnoliopsida</taxon>
        <taxon>eudicotyledons</taxon>
        <taxon>Gunneridae</taxon>
        <taxon>Pentapetalae</taxon>
        <taxon>asterids</taxon>
        <taxon>campanulids</taxon>
        <taxon>Asterales</taxon>
        <taxon>Asteraceae</taxon>
        <taxon>Asteroideae</taxon>
        <taxon>Anthemideae</taxon>
        <taxon>Anthemidinae</taxon>
        <taxon>Tanacetum</taxon>
    </lineage>
</organism>
<name>A0ABQ4ZSR8_9ASTR</name>
<dbReference type="Gene3D" id="3.30.420.10">
    <property type="entry name" value="Ribonuclease H-like superfamily/Ribonuclease H"/>
    <property type="match status" value="1"/>
</dbReference>
<dbReference type="InterPro" id="IPR043502">
    <property type="entry name" value="DNA/RNA_pol_sf"/>
</dbReference>
<proteinExistence type="predicted"/>
<dbReference type="PANTHER" id="PTHR37984:SF5">
    <property type="entry name" value="PROTEIN NYNRIN-LIKE"/>
    <property type="match status" value="1"/>
</dbReference>
<dbReference type="InterPro" id="IPR043128">
    <property type="entry name" value="Rev_trsase/Diguanyl_cyclase"/>
</dbReference>
<gene>
    <name evidence="1" type="ORF">Tco_0799943</name>
</gene>
<evidence type="ECO:0000313" key="2">
    <source>
        <dbReference type="Proteomes" id="UP001151760"/>
    </source>
</evidence>